<dbReference type="PANTHER" id="PTHR23315:SF7">
    <property type="entry name" value="U-BOX DOMAIN-CONTAINING PROTEIN 4"/>
    <property type="match status" value="1"/>
</dbReference>
<feature type="repeat" description="ARM" evidence="1">
    <location>
        <begin position="150"/>
        <end position="182"/>
    </location>
</feature>
<dbReference type="AlphaFoldDB" id="A0AB34JZW2"/>
<evidence type="ECO:0008006" key="5">
    <source>
        <dbReference type="Google" id="ProtNLM"/>
    </source>
</evidence>
<dbReference type="Proteomes" id="UP001515480">
    <property type="component" value="Unassembled WGS sequence"/>
</dbReference>
<dbReference type="Gene3D" id="1.25.10.10">
    <property type="entry name" value="Leucine-rich Repeat Variant"/>
    <property type="match status" value="1"/>
</dbReference>
<evidence type="ECO:0000313" key="4">
    <source>
        <dbReference type="Proteomes" id="UP001515480"/>
    </source>
</evidence>
<comment type="caution">
    <text evidence="3">The sequence shown here is derived from an EMBL/GenBank/DDBJ whole genome shotgun (WGS) entry which is preliminary data.</text>
</comment>
<evidence type="ECO:0000256" key="1">
    <source>
        <dbReference type="PROSITE-ProRule" id="PRU00259"/>
    </source>
</evidence>
<gene>
    <name evidence="3" type="ORF">AB1Y20_020617</name>
</gene>
<evidence type="ECO:0000256" key="2">
    <source>
        <dbReference type="SAM" id="MobiDB-lite"/>
    </source>
</evidence>
<dbReference type="SUPFAM" id="SSF48371">
    <property type="entry name" value="ARM repeat"/>
    <property type="match status" value="1"/>
</dbReference>
<dbReference type="InterPro" id="IPR011989">
    <property type="entry name" value="ARM-like"/>
</dbReference>
<feature type="compositionally biased region" description="Polar residues" evidence="2">
    <location>
        <begin position="325"/>
        <end position="342"/>
    </location>
</feature>
<dbReference type="Pfam" id="PF00514">
    <property type="entry name" value="Arm"/>
    <property type="match status" value="1"/>
</dbReference>
<protein>
    <recommendedName>
        <fullName evidence="5">Armadillo repeat-containing protein 8</fullName>
    </recommendedName>
</protein>
<dbReference type="PROSITE" id="PS50176">
    <property type="entry name" value="ARM_REPEAT"/>
    <property type="match status" value="1"/>
</dbReference>
<keyword evidence="4" id="KW-1185">Reference proteome</keyword>
<dbReference type="EMBL" id="JBGBPQ010000004">
    <property type="protein sequence ID" value="KAL1525774.1"/>
    <property type="molecule type" value="Genomic_DNA"/>
</dbReference>
<accession>A0AB34JZW2</accession>
<reference evidence="3 4" key="1">
    <citation type="journal article" date="2024" name="Science">
        <title>Giant polyketide synthase enzymes in the biosynthesis of giant marine polyether toxins.</title>
        <authorList>
            <person name="Fallon T.R."/>
            <person name="Shende V.V."/>
            <person name="Wierzbicki I.H."/>
            <person name="Pendleton A.L."/>
            <person name="Watervoot N.F."/>
            <person name="Auber R.P."/>
            <person name="Gonzalez D.J."/>
            <person name="Wisecaver J.H."/>
            <person name="Moore B.S."/>
        </authorList>
    </citation>
    <scope>NUCLEOTIDE SEQUENCE [LARGE SCALE GENOMIC DNA]</scope>
    <source>
        <strain evidence="3 4">12B1</strain>
    </source>
</reference>
<name>A0AB34JZW2_PRYPA</name>
<organism evidence="3 4">
    <name type="scientific">Prymnesium parvum</name>
    <name type="common">Toxic golden alga</name>
    <dbReference type="NCBI Taxonomy" id="97485"/>
    <lineage>
        <taxon>Eukaryota</taxon>
        <taxon>Haptista</taxon>
        <taxon>Haptophyta</taxon>
        <taxon>Prymnesiophyceae</taxon>
        <taxon>Prymnesiales</taxon>
        <taxon>Prymnesiaceae</taxon>
        <taxon>Prymnesium</taxon>
    </lineage>
</organism>
<proteinExistence type="predicted"/>
<evidence type="ECO:0000313" key="3">
    <source>
        <dbReference type="EMBL" id="KAL1525774.1"/>
    </source>
</evidence>
<dbReference type="SMART" id="SM00185">
    <property type="entry name" value="ARM"/>
    <property type="match status" value="4"/>
</dbReference>
<sequence length="342" mass="36743">MQWTPPVRLRHAKSMVTPEEESEITQTVTVLSNAGSSAVDRFKAAQRLCHLARPRQGSAVLVSMMEDAIGPLVSMLRDSSSVSGQKIAATCLARLAVAEENQIQIAHHGGIDVVIMQVRQGETVVKERSAAVLSLLCDSPALRSRIAERGGINSLIQLLQKGSIPARTHAATALGNLARHEQCQESAEYHAIISERNGLTPLVELLRNGPDSAKEAVANALCALAKGSPANEKELLEKGVVPCLLDIILYHLISYESGIGSQASHSSLVIILISPVSQALEALGQNVDQLVFENGNGARKTTRQPKFTGHLSPRRLQNEADHSTASRQSSRTPNANKQLTFS</sequence>
<feature type="region of interest" description="Disordered" evidence="2">
    <location>
        <begin position="296"/>
        <end position="342"/>
    </location>
</feature>
<dbReference type="PANTHER" id="PTHR23315">
    <property type="entry name" value="U BOX DOMAIN-CONTAINING"/>
    <property type="match status" value="1"/>
</dbReference>
<dbReference type="InterPro" id="IPR016024">
    <property type="entry name" value="ARM-type_fold"/>
</dbReference>
<dbReference type="InterPro" id="IPR000225">
    <property type="entry name" value="Armadillo"/>
</dbReference>